<evidence type="ECO:0000313" key="2">
    <source>
        <dbReference type="EMBL" id="PWW76348.1"/>
    </source>
</evidence>
<comment type="caution">
    <text evidence="2">The sequence shown here is derived from an EMBL/GenBank/DDBJ whole genome shotgun (WGS) entry which is preliminary data.</text>
</comment>
<dbReference type="EMBL" id="PYWC01000034">
    <property type="protein sequence ID" value="PWW76348.1"/>
    <property type="molecule type" value="Genomic_DNA"/>
</dbReference>
<dbReference type="STRING" id="42249.A0A317SPU7"/>
<evidence type="ECO:0000256" key="1">
    <source>
        <dbReference type="SAM" id="MobiDB-lite"/>
    </source>
</evidence>
<dbReference type="Proteomes" id="UP000246991">
    <property type="component" value="Unassembled WGS sequence"/>
</dbReference>
<feature type="region of interest" description="Disordered" evidence="1">
    <location>
        <begin position="36"/>
        <end position="59"/>
    </location>
</feature>
<gene>
    <name evidence="2" type="ORF">C7212DRAFT_343549</name>
</gene>
<accession>A0A317SPU7</accession>
<dbReference type="AlphaFoldDB" id="A0A317SPU7"/>
<organism evidence="2 3">
    <name type="scientific">Tuber magnatum</name>
    <name type="common">white Piedmont truffle</name>
    <dbReference type="NCBI Taxonomy" id="42249"/>
    <lineage>
        <taxon>Eukaryota</taxon>
        <taxon>Fungi</taxon>
        <taxon>Dikarya</taxon>
        <taxon>Ascomycota</taxon>
        <taxon>Pezizomycotina</taxon>
        <taxon>Pezizomycetes</taxon>
        <taxon>Pezizales</taxon>
        <taxon>Tuberaceae</taxon>
        <taxon>Tuber</taxon>
    </lineage>
</organism>
<protein>
    <recommendedName>
        <fullName evidence="4">HTH CENPB-type domain-containing protein</fullName>
    </recommendedName>
</protein>
<reference evidence="2 3" key="1">
    <citation type="submission" date="2018-03" db="EMBL/GenBank/DDBJ databases">
        <title>Genomes of Pezizomycetes fungi and the evolution of truffles.</title>
        <authorList>
            <person name="Murat C."/>
            <person name="Payen T."/>
            <person name="Noel B."/>
            <person name="Kuo A."/>
            <person name="Martin F.M."/>
        </authorList>
    </citation>
    <scope>NUCLEOTIDE SEQUENCE [LARGE SCALE GENOMIC DNA]</scope>
    <source>
        <strain evidence="2">091103-1</strain>
    </source>
</reference>
<name>A0A317SPU7_9PEZI</name>
<keyword evidence="3" id="KW-1185">Reference proteome</keyword>
<dbReference type="OrthoDB" id="3937230at2759"/>
<evidence type="ECO:0008006" key="4">
    <source>
        <dbReference type="Google" id="ProtNLM"/>
    </source>
</evidence>
<sequence length="135" mass="15919">MPTESQTVPERVREQMAIEMAINQIAPSLTTAAERVGCAPSTVMHRRTGRKSRKEDEEVRQKLTPEEEYQVLDRCYFRCRLGFPPTIWQWKEIALTIVQKRKPYETLGKSWERKFKKKTPGNSLKSTYRLFKISR</sequence>
<evidence type="ECO:0000313" key="3">
    <source>
        <dbReference type="Proteomes" id="UP000246991"/>
    </source>
</evidence>
<proteinExistence type="predicted"/>